<feature type="domain" description="Arrestin C-terminal-like" evidence="2">
    <location>
        <begin position="63"/>
        <end position="221"/>
    </location>
</feature>
<dbReference type="SUPFAM" id="SSF81296">
    <property type="entry name" value="E set domains"/>
    <property type="match status" value="1"/>
</dbReference>
<comment type="caution">
    <text evidence="3">The sequence shown here is derived from an EMBL/GenBank/DDBJ whole genome shotgun (WGS) entry which is preliminary data.</text>
</comment>
<evidence type="ECO:0000313" key="3">
    <source>
        <dbReference type="EMBL" id="RZC38154.1"/>
    </source>
</evidence>
<gene>
    <name evidence="3" type="ORF">BDFB_008826</name>
</gene>
<dbReference type="STRING" id="1661398.A0A482VZF0"/>
<dbReference type="AlphaFoldDB" id="A0A482VZF0"/>
<dbReference type="SUPFAM" id="SSF55120">
    <property type="entry name" value="Pseudouridine synthase"/>
    <property type="match status" value="1"/>
</dbReference>
<evidence type="ECO:0000256" key="1">
    <source>
        <dbReference type="ARBA" id="ARBA00008999"/>
    </source>
</evidence>
<organism evidence="3 4">
    <name type="scientific">Asbolus verrucosus</name>
    <name type="common">Desert ironclad beetle</name>
    <dbReference type="NCBI Taxonomy" id="1661398"/>
    <lineage>
        <taxon>Eukaryota</taxon>
        <taxon>Metazoa</taxon>
        <taxon>Ecdysozoa</taxon>
        <taxon>Arthropoda</taxon>
        <taxon>Hexapoda</taxon>
        <taxon>Insecta</taxon>
        <taxon>Pterygota</taxon>
        <taxon>Neoptera</taxon>
        <taxon>Endopterygota</taxon>
        <taxon>Coleoptera</taxon>
        <taxon>Polyphaga</taxon>
        <taxon>Cucujiformia</taxon>
        <taxon>Tenebrionidae</taxon>
        <taxon>Pimeliinae</taxon>
        <taxon>Asbolus</taxon>
    </lineage>
</organism>
<dbReference type="InterPro" id="IPR002501">
    <property type="entry name" value="PsdUridine_synth_N"/>
</dbReference>
<dbReference type="InterPro" id="IPR011022">
    <property type="entry name" value="Arrestin_C-like"/>
</dbReference>
<dbReference type="Gene3D" id="2.60.40.640">
    <property type="match status" value="1"/>
</dbReference>
<dbReference type="Pfam" id="PF02752">
    <property type="entry name" value="Arrestin_C"/>
    <property type="match status" value="1"/>
</dbReference>
<dbReference type="InterPro" id="IPR014756">
    <property type="entry name" value="Ig_E-set"/>
</dbReference>
<reference evidence="3 4" key="1">
    <citation type="submission" date="2017-03" db="EMBL/GenBank/DDBJ databases">
        <title>Genome of the blue death feigning beetle - Asbolus verrucosus.</title>
        <authorList>
            <person name="Rider S.D."/>
        </authorList>
    </citation>
    <scope>NUCLEOTIDE SEQUENCE [LARGE SCALE GENOMIC DNA]</scope>
    <source>
        <strain evidence="3">Butters</strain>
        <tissue evidence="3">Head and leg muscle</tissue>
    </source>
</reference>
<proteinExistence type="inferred from homology"/>
<dbReference type="EMBL" id="QDEB01046091">
    <property type="protein sequence ID" value="RZC38154.1"/>
    <property type="molecule type" value="Genomic_DNA"/>
</dbReference>
<dbReference type="GO" id="GO:0006396">
    <property type="term" value="P:RNA processing"/>
    <property type="evidence" value="ECO:0007669"/>
    <property type="project" value="InterPro"/>
</dbReference>
<dbReference type="GO" id="GO:0003723">
    <property type="term" value="F:RNA binding"/>
    <property type="evidence" value="ECO:0007669"/>
    <property type="project" value="InterPro"/>
</dbReference>
<dbReference type="GO" id="GO:0009982">
    <property type="term" value="F:pseudouridine synthase activity"/>
    <property type="evidence" value="ECO:0007669"/>
    <property type="project" value="InterPro"/>
</dbReference>
<comment type="similarity">
    <text evidence="1">Belongs to the pseudouridine synthase TruB family.</text>
</comment>
<keyword evidence="4" id="KW-1185">Reference proteome</keyword>
<dbReference type="PANTHER" id="PTHR13195:SF0">
    <property type="entry name" value="PSEUDOURIDYLATE SYNTHASE TRUB2, MITOCHONDRIAL"/>
    <property type="match status" value="1"/>
</dbReference>
<dbReference type="InterPro" id="IPR039048">
    <property type="entry name" value="Trub2"/>
</dbReference>
<dbReference type="InterPro" id="IPR020103">
    <property type="entry name" value="PsdUridine_synth_cat_dom_sf"/>
</dbReference>
<evidence type="ECO:0000313" key="4">
    <source>
        <dbReference type="Proteomes" id="UP000292052"/>
    </source>
</evidence>
<protein>
    <submittedName>
        <fullName evidence="3">tRNA pseudouridine synthase 2</fullName>
    </submittedName>
</protein>
<dbReference type="GO" id="GO:0001522">
    <property type="term" value="P:pseudouridine synthesis"/>
    <property type="evidence" value="ECO:0007669"/>
    <property type="project" value="InterPro"/>
</dbReference>
<accession>A0A482VZF0</accession>
<dbReference type="OrthoDB" id="9995526at2759"/>
<evidence type="ECO:0000259" key="2">
    <source>
        <dbReference type="SMART" id="SM01017"/>
    </source>
</evidence>
<dbReference type="Pfam" id="PF01509">
    <property type="entry name" value="TruB_N"/>
    <property type="match status" value="1"/>
</dbReference>
<dbReference type="SMART" id="SM01017">
    <property type="entry name" value="Arrestin_C"/>
    <property type="match status" value="1"/>
</dbReference>
<dbReference type="Gene3D" id="3.30.2350.10">
    <property type="entry name" value="Pseudouridine synthase"/>
    <property type="match status" value="1"/>
</dbReference>
<dbReference type="Proteomes" id="UP000292052">
    <property type="component" value="Unassembled WGS sequence"/>
</dbReference>
<name>A0A482VZF0_ASBVE</name>
<sequence length="622" mass="69837">MFEALPGEQFINSRLHIYFLCRFQQTVREQFRSLCGGKRPSLAAYLAGVPAPCASVEKPFLLSEGKVHLLASLDKAIYSHGEEIHVFVQIKNNSNKTIRRIKVFVVQHVDVCMFSNGKFKNVVAMINSKDHCPIAGNTTYEHTFTLLPIKSSTKNWIALEDSYTKQGTSLASTVTCSANNPDERNVFAIYVSYYVKIKLLVSVMGGEVSLKLPFTLMHTCTDFEHSETLTRVSKPQDVELELKAAEALEPAEVVVEINKDDSGAVAKVEAVAPSRKASAVKSQVEDFDKIVAVKASECEEEAKGVVVKAGENKCTKEKGFIKEAPLIWDSLRSIICVYKPTNVTCERVRKTVITAICTGLNEMRCRPPIDYVSIEGNPSDKLTVTVKPNLADHPLVVGPRYQEGDLHCSWSNYLGYNSSGVLLLGIRNGTKITKQIRENRPTRCYRVSGRLGEATENGFKDEKVVERSTWRHVKSHHMDRLLAAMQASHQKEMFKSSGVDIQSQTAYELASQGPIRPANSKLPVIYGMKCVKFEPPDFVVELQCVNEYETYLKSLIHEIGIKLHSTAHCTGIQCIRHSYFTLENALLRKHWTLQHLITNMEECIRIMDQHENILRQKSALLQ</sequence>
<dbReference type="InterPro" id="IPR014752">
    <property type="entry name" value="Arrestin-like_C"/>
</dbReference>
<dbReference type="PANTHER" id="PTHR13195">
    <property type="entry name" value="PSEUDOURIDINE SYNTHASE-RELATED"/>
    <property type="match status" value="1"/>
</dbReference>